<feature type="transmembrane region" description="Helical" evidence="1">
    <location>
        <begin position="51"/>
        <end position="73"/>
    </location>
</feature>
<feature type="transmembrane region" description="Helical" evidence="1">
    <location>
        <begin position="85"/>
        <end position="104"/>
    </location>
</feature>
<accession>A0ABV1AF71</accession>
<gene>
    <name evidence="2" type="ORF">WMO75_00240</name>
</gene>
<evidence type="ECO:0000313" key="2">
    <source>
        <dbReference type="EMBL" id="MEQ2356780.1"/>
    </source>
</evidence>
<evidence type="ECO:0000313" key="3">
    <source>
        <dbReference type="Proteomes" id="UP001446032"/>
    </source>
</evidence>
<feature type="transmembrane region" description="Helical" evidence="1">
    <location>
        <begin position="21"/>
        <end position="39"/>
    </location>
</feature>
<keyword evidence="1" id="KW-0472">Membrane</keyword>
<keyword evidence="3" id="KW-1185">Reference proteome</keyword>
<comment type="caution">
    <text evidence="2">The sequence shown here is derived from an EMBL/GenBank/DDBJ whole genome shotgun (WGS) entry which is preliminary data.</text>
</comment>
<proteinExistence type="predicted"/>
<reference evidence="2 3" key="1">
    <citation type="submission" date="2024-03" db="EMBL/GenBank/DDBJ databases">
        <title>Human intestinal bacterial collection.</title>
        <authorList>
            <person name="Pauvert C."/>
            <person name="Hitch T.C.A."/>
            <person name="Clavel T."/>
        </authorList>
    </citation>
    <scope>NUCLEOTIDE SEQUENCE [LARGE SCALE GENOMIC DNA]</scope>
    <source>
        <strain evidence="2 3">CLA-AA-H95</strain>
    </source>
</reference>
<dbReference type="RefSeq" id="WP_302247398.1">
    <property type="nucleotide sequence ID" value="NZ_JBBMEI010000001.1"/>
</dbReference>
<evidence type="ECO:0000256" key="1">
    <source>
        <dbReference type="SAM" id="Phobius"/>
    </source>
</evidence>
<keyword evidence="1" id="KW-1133">Transmembrane helix</keyword>
<organism evidence="2 3">
    <name type="scientific">Blautia intestinihominis</name>
    <dbReference type="NCBI Taxonomy" id="3133152"/>
    <lineage>
        <taxon>Bacteria</taxon>
        <taxon>Bacillati</taxon>
        <taxon>Bacillota</taxon>
        <taxon>Clostridia</taxon>
        <taxon>Lachnospirales</taxon>
        <taxon>Lachnospiraceae</taxon>
        <taxon>Blautia</taxon>
    </lineage>
</organism>
<feature type="transmembrane region" description="Helical" evidence="1">
    <location>
        <begin position="116"/>
        <end position="141"/>
    </location>
</feature>
<name>A0ABV1AF71_9FIRM</name>
<protein>
    <submittedName>
        <fullName evidence="2">Uncharacterized protein</fullName>
    </submittedName>
</protein>
<sequence>MRNRRNSGNLFSQLGMMGIGSVVFIAILFVAGIFAWMYLFSAGSEISTKALLVEGIVYGLIFVLSMIGIFVTGYEDDTMKYIGHCYRGGILLTVIGFYITKLPVLTAPDKLQGQYIYYGLQFIIYVLLAAVLAMVPILVIAGIRHIILDIFDLITR</sequence>
<dbReference type="EMBL" id="JBBMEI010000001">
    <property type="protein sequence ID" value="MEQ2356780.1"/>
    <property type="molecule type" value="Genomic_DNA"/>
</dbReference>
<dbReference type="Proteomes" id="UP001446032">
    <property type="component" value="Unassembled WGS sequence"/>
</dbReference>
<keyword evidence="1" id="KW-0812">Transmembrane</keyword>